<dbReference type="HOGENOM" id="CLU_3377015_0_0_1"/>
<reference evidence="3" key="1">
    <citation type="journal article" date="2011" name="PLoS Genet.">
        <title>Genomic analysis of the necrotrophic fungal pathogens Sclerotinia sclerotiorum and Botrytis cinerea.</title>
        <authorList>
            <person name="Amselem J."/>
            <person name="Cuomo C.A."/>
            <person name="van Kan J.A."/>
            <person name="Viaud M."/>
            <person name="Benito E.P."/>
            <person name="Couloux A."/>
            <person name="Coutinho P.M."/>
            <person name="de Vries R.P."/>
            <person name="Dyer P.S."/>
            <person name="Fillinger S."/>
            <person name="Fournier E."/>
            <person name="Gout L."/>
            <person name="Hahn M."/>
            <person name="Kohn L."/>
            <person name="Lapalu N."/>
            <person name="Plummer K.M."/>
            <person name="Pradier J.M."/>
            <person name="Quevillon E."/>
            <person name="Sharon A."/>
            <person name="Simon A."/>
            <person name="ten Have A."/>
            <person name="Tudzynski B."/>
            <person name="Tudzynski P."/>
            <person name="Wincker P."/>
            <person name="Andrew M."/>
            <person name="Anthouard V."/>
            <person name="Beever R.E."/>
            <person name="Beffa R."/>
            <person name="Benoit I."/>
            <person name="Bouzid O."/>
            <person name="Brault B."/>
            <person name="Chen Z."/>
            <person name="Choquer M."/>
            <person name="Collemare J."/>
            <person name="Cotton P."/>
            <person name="Danchin E.G."/>
            <person name="Da Silva C."/>
            <person name="Gautier A."/>
            <person name="Giraud C."/>
            <person name="Giraud T."/>
            <person name="Gonzalez C."/>
            <person name="Grossetete S."/>
            <person name="Guldener U."/>
            <person name="Henrissat B."/>
            <person name="Howlett B.J."/>
            <person name="Kodira C."/>
            <person name="Kretschmer M."/>
            <person name="Lappartient A."/>
            <person name="Leroch M."/>
            <person name="Levis C."/>
            <person name="Mauceli E."/>
            <person name="Neuveglise C."/>
            <person name="Oeser B."/>
            <person name="Pearson M."/>
            <person name="Poulain J."/>
            <person name="Poussereau N."/>
            <person name="Quesneville H."/>
            <person name="Rascle C."/>
            <person name="Schumacher J."/>
            <person name="Segurens B."/>
            <person name="Sexton A."/>
            <person name="Silva E."/>
            <person name="Sirven C."/>
            <person name="Soanes D.M."/>
            <person name="Talbot N.J."/>
            <person name="Templeton M."/>
            <person name="Yandava C."/>
            <person name="Yarden O."/>
            <person name="Zeng Q."/>
            <person name="Rollins J.A."/>
            <person name="Lebrun M.H."/>
            <person name="Dickman M."/>
        </authorList>
    </citation>
    <scope>NUCLEOTIDE SEQUENCE [LARGE SCALE GENOMIC DNA]</scope>
    <source>
        <strain evidence="3">T4</strain>
    </source>
</reference>
<feature type="compositionally biased region" description="Basic and acidic residues" evidence="1">
    <location>
        <begin position="1"/>
        <end position="19"/>
    </location>
</feature>
<evidence type="ECO:0000313" key="3">
    <source>
        <dbReference type="Proteomes" id="UP000008177"/>
    </source>
</evidence>
<organism evidence="2 3">
    <name type="scientific">Botryotinia fuckeliana (strain T4)</name>
    <name type="common">Noble rot fungus</name>
    <name type="synonym">Botrytis cinerea</name>
    <dbReference type="NCBI Taxonomy" id="999810"/>
    <lineage>
        <taxon>Eukaryota</taxon>
        <taxon>Fungi</taxon>
        <taxon>Dikarya</taxon>
        <taxon>Ascomycota</taxon>
        <taxon>Pezizomycotina</taxon>
        <taxon>Leotiomycetes</taxon>
        <taxon>Helotiales</taxon>
        <taxon>Sclerotiniaceae</taxon>
        <taxon>Botrytis</taxon>
    </lineage>
</organism>
<evidence type="ECO:0000256" key="1">
    <source>
        <dbReference type="SAM" id="MobiDB-lite"/>
    </source>
</evidence>
<sequence>MIVRDCEEMKREERRKDSTYLDMEYEQSIPYNKR</sequence>
<protein>
    <submittedName>
        <fullName evidence="2">Uncharacterized protein</fullName>
    </submittedName>
</protein>
<name>G2YMU1_BOTF4</name>
<dbReference type="EMBL" id="FQ790345">
    <property type="protein sequence ID" value="CCD52939.1"/>
    <property type="molecule type" value="Genomic_DNA"/>
</dbReference>
<evidence type="ECO:0000313" key="2">
    <source>
        <dbReference type="EMBL" id="CCD52939.1"/>
    </source>
</evidence>
<proteinExistence type="predicted"/>
<dbReference type="InParanoid" id="G2YMU1"/>
<gene>
    <name evidence="2" type="ORF">BofuT4_uP138630.1</name>
</gene>
<feature type="region of interest" description="Disordered" evidence="1">
    <location>
        <begin position="1"/>
        <end position="34"/>
    </location>
</feature>
<accession>G2YMU1</accession>
<dbReference type="AlphaFoldDB" id="G2YMU1"/>
<dbReference type="Proteomes" id="UP000008177">
    <property type="component" value="Unplaced contigs"/>
</dbReference>